<evidence type="ECO:0000259" key="2">
    <source>
        <dbReference type="Pfam" id="PF23086"/>
    </source>
</evidence>
<feature type="compositionally biased region" description="Basic and acidic residues" evidence="1">
    <location>
        <begin position="93"/>
        <end position="127"/>
    </location>
</feature>
<gene>
    <name evidence="3" type="ORF">O0I10_000347</name>
</gene>
<name>A0AAD7Y5D8_9FUNG</name>
<dbReference type="GO" id="GO:0015030">
    <property type="term" value="C:Cajal body"/>
    <property type="evidence" value="ECO:0007669"/>
    <property type="project" value="TreeGrafter"/>
</dbReference>
<dbReference type="PANTHER" id="PTHR15197:SF0">
    <property type="entry name" value="COILIN"/>
    <property type="match status" value="1"/>
</dbReference>
<dbReference type="InterPro" id="IPR056398">
    <property type="entry name" value="Tudor_Coilin"/>
</dbReference>
<dbReference type="GO" id="GO:0030619">
    <property type="term" value="F:U1 snRNA binding"/>
    <property type="evidence" value="ECO:0007669"/>
    <property type="project" value="TreeGrafter"/>
</dbReference>
<feature type="compositionally biased region" description="Basic residues" evidence="1">
    <location>
        <begin position="212"/>
        <end position="232"/>
    </location>
</feature>
<feature type="compositionally biased region" description="Acidic residues" evidence="1">
    <location>
        <begin position="418"/>
        <end position="432"/>
    </location>
</feature>
<dbReference type="Pfam" id="PF23086">
    <property type="entry name" value="Tudor_Coilin"/>
    <property type="match status" value="1"/>
</dbReference>
<feature type="region of interest" description="Disordered" evidence="1">
    <location>
        <begin position="316"/>
        <end position="340"/>
    </location>
</feature>
<feature type="domain" description="Coilin tudor" evidence="2">
    <location>
        <begin position="344"/>
        <end position="452"/>
    </location>
</feature>
<evidence type="ECO:0000313" key="4">
    <source>
        <dbReference type="Proteomes" id="UP001234581"/>
    </source>
</evidence>
<feature type="compositionally biased region" description="Basic residues" evidence="1">
    <location>
        <begin position="160"/>
        <end position="173"/>
    </location>
</feature>
<feature type="compositionally biased region" description="Acidic residues" evidence="1">
    <location>
        <begin position="238"/>
        <end position="253"/>
    </location>
</feature>
<dbReference type="RefSeq" id="XP_058348981.1">
    <property type="nucleotide sequence ID" value="XM_058480458.1"/>
</dbReference>
<dbReference type="Proteomes" id="UP001234581">
    <property type="component" value="Unassembled WGS sequence"/>
</dbReference>
<dbReference type="GO" id="GO:0030620">
    <property type="term" value="F:U2 snRNA binding"/>
    <property type="evidence" value="ECO:0007669"/>
    <property type="project" value="TreeGrafter"/>
</dbReference>
<feature type="region of interest" description="Disordered" evidence="1">
    <location>
        <begin position="411"/>
        <end position="442"/>
    </location>
</feature>
<dbReference type="EMBL" id="JARTCD010000001">
    <property type="protein sequence ID" value="KAJ8664069.1"/>
    <property type="molecule type" value="Genomic_DNA"/>
</dbReference>
<protein>
    <recommendedName>
        <fullName evidence="2">Coilin tudor domain-containing protein</fullName>
    </recommendedName>
</protein>
<keyword evidence="4" id="KW-1185">Reference proteome</keyword>
<dbReference type="PANTHER" id="PTHR15197">
    <property type="entry name" value="COILIN P80"/>
    <property type="match status" value="1"/>
</dbReference>
<evidence type="ECO:0000256" key="1">
    <source>
        <dbReference type="SAM" id="MobiDB-lite"/>
    </source>
</evidence>
<feature type="compositionally biased region" description="Basic and acidic residues" evidence="1">
    <location>
        <begin position="197"/>
        <end position="211"/>
    </location>
</feature>
<dbReference type="GeneID" id="83207769"/>
<proteinExistence type="predicted"/>
<feature type="compositionally biased region" description="Low complexity" evidence="1">
    <location>
        <begin position="183"/>
        <end position="192"/>
    </location>
</feature>
<feature type="compositionally biased region" description="Low complexity" evidence="1">
    <location>
        <begin position="137"/>
        <end position="153"/>
    </location>
</feature>
<evidence type="ECO:0000313" key="3">
    <source>
        <dbReference type="EMBL" id="KAJ8664069.1"/>
    </source>
</evidence>
<reference evidence="3 4" key="1">
    <citation type="submission" date="2023-03" db="EMBL/GenBank/DDBJ databases">
        <title>Genome sequence of Lichtheimia ornata CBS 291.66.</title>
        <authorList>
            <person name="Mohabir J.T."/>
            <person name="Shea T.P."/>
            <person name="Kurbessoian T."/>
            <person name="Berby B."/>
            <person name="Fontaine J."/>
            <person name="Livny J."/>
            <person name="Gnirke A."/>
            <person name="Stajich J.E."/>
            <person name="Cuomo C.A."/>
        </authorList>
    </citation>
    <scope>NUCLEOTIDE SEQUENCE [LARGE SCALE GENOMIC DNA]</scope>
    <source>
        <strain evidence="3">CBS 291.66</strain>
    </source>
</reference>
<comment type="caution">
    <text evidence="3">The sequence shown here is derived from an EMBL/GenBank/DDBJ whole genome shotgun (WGS) entry which is preliminary data.</text>
</comment>
<dbReference type="InterPro" id="IPR024822">
    <property type="entry name" value="Coilin"/>
</dbReference>
<sequence>MRIALETRKPLPQYKCWYAYDAKKNATVNDLRRAINKDLKLVQSSRDLELKGGSFAFLPQLPLKGLIQDDDIITIKFDKHNKKRVVKKTTVRAKVEKPKKSDKRSTMDKKSSNEKKRKAIDTEDDKPKKKRKEKETTSPSKPETTTTAAAAASNDGLTKTQKRNRRKAIKRIKQREEQEKLKQQQQQQTKQKNVIETTHDEDKTASSEHLLKFNKNKRKDFLKVQNKKKREHVRFDGIQEEEEEEEEEWEAPDEITATTYDDQYDAYGYEMEDHENLYGAAYVTSVEADQRYKGEKKEGKSYPIDHMADHFYAEAPPSSEDVEEDEIEITQEEQQQQQPIQRNYEELPKLGFSGSSIPAVGDLIAFKLLSMTEAYTPEISDWKEAKVLSLDTDGQPSITVEYQPGFLLKKHHGKFDLPDEEEDEDEEGDEENEFAKDQTMTYTDSDIVDMRKVVEE</sequence>
<feature type="compositionally biased region" description="Acidic residues" evidence="1">
    <location>
        <begin position="320"/>
        <end position="331"/>
    </location>
</feature>
<dbReference type="GO" id="GO:0000387">
    <property type="term" value="P:spliceosomal snRNP assembly"/>
    <property type="evidence" value="ECO:0007669"/>
    <property type="project" value="TreeGrafter"/>
</dbReference>
<dbReference type="AlphaFoldDB" id="A0AAD7Y5D8"/>
<feature type="region of interest" description="Disordered" evidence="1">
    <location>
        <begin position="88"/>
        <end position="259"/>
    </location>
</feature>
<organism evidence="3 4">
    <name type="scientific">Lichtheimia ornata</name>
    <dbReference type="NCBI Taxonomy" id="688661"/>
    <lineage>
        <taxon>Eukaryota</taxon>
        <taxon>Fungi</taxon>
        <taxon>Fungi incertae sedis</taxon>
        <taxon>Mucoromycota</taxon>
        <taxon>Mucoromycotina</taxon>
        <taxon>Mucoromycetes</taxon>
        <taxon>Mucorales</taxon>
        <taxon>Lichtheimiaceae</taxon>
        <taxon>Lichtheimia</taxon>
    </lineage>
</organism>
<accession>A0AAD7Y5D8</accession>